<feature type="domain" description="Beta-lactamase-related" evidence="1">
    <location>
        <begin position="21"/>
        <end position="375"/>
    </location>
</feature>
<dbReference type="OrthoDB" id="5946976at2759"/>
<dbReference type="EMBL" id="CAJOBC010000853">
    <property type="protein sequence ID" value="CAF3632627.1"/>
    <property type="molecule type" value="Genomic_DNA"/>
</dbReference>
<evidence type="ECO:0000259" key="1">
    <source>
        <dbReference type="Pfam" id="PF00144"/>
    </source>
</evidence>
<dbReference type="Proteomes" id="UP000663829">
    <property type="component" value="Unassembled WGS sequence"/>
</dbReference>
<accession>A0A813VW05</accession>
<reference evidence="3" key="1">
    <citation type="submission" date="2021-02" db="EMBL/GenBank/DDBJ databases">
        <authorList>
            <person name="Nowell W R."/>
        </authorList>
    </citation>
    <scope>NUCLEOTIDE SEQUENCE</scope>
</reference>
<dbReference type="Pfam" id="PF00144">
    <property type="entry name" value="Beta-lactamase"/>
    <property type="match status" value="1"/>
</dbReference>
<dbReference type="InterPro" id="IPR052907">
    <property type="entry name" value="Beta-lactamase/esterase"/>
</dbReference>
<sequence length="403" mass="44544">MSEFNVEGLVEPNWEIIRDLFEQNFRDGSELGASLCIYHQGKCVIDLSGGWIDQEHTKPYTHDTLQLAFSTTKGIVAAAVALCVQRGWLDYNELVTKYWPEFGQNGKETITVSDLLSHRAGLPTVDQCVLDDVLNWKSMTDLLAKQKPFWQPGTAHGYHAVTFGWLAGELIRRVDPKKRSVGEFILNEIAEPMNSEFYIGLPEDKDHRVSPLERKIQIENMPPFTALAEQTFSLNGTLSAIDLSKPNTFNSVSIHRAELPAANGITNARSLARIYASFIGDVDGHARLLNENTLQQATRCTTPEGEPDRILFGIPSTFGMGFMIHGVLLPIFGQGIFGHSGVGGSLAFAYPAKQLTIGYVLNELNMGFAPVDPRLQTIIDAINPILDKMEDTCSKSSSSRSNL</sequence>
<dbReference type="EMBL" id="CAJNOQ010000835">
    <property type="protein sequence ID" value="CAF0843478.1"/>
    <property type="molecule type" value="Genomic_DNA"/>
</dbReference>
<dbReference type="EMBL" id="CAJNOQ010000835">
    <property type="protein sequence ID" value="CAF0843458.1"/>
    <property type="molecule type" value="Genomic_DNA"/>
</dbReference>
<dbReference type="InterPro" id="IPR001466">
    <property type="entry name" value="Beta-lactam-related"/>
</dbReference>
<protein>
    <recommendedName>
        <fullName evidence="1">Beta-lactamase-related domain-containing protein</fullName>
    </recommendedName>
</protein>
<dbReference type="Gene3D" id="3.40.710.10">
    <property type="entry name" value="DD-peptidase/beta-lactamase superfamily"/>
    <property type="match status" value="1"/>
</dbReference>
<proteinExistence type="predicted"/>
<evidence type="ECO:0000313" key="3">
    <source>
        <dbReference type="EMBL" id="CAF0843478.1"/>
    </source>
</evidence>
<name>A0A813VW05_9BILA</name>
<keyword evidence="6" id="KW-1185">Reference proteome</keyword>
<dbReference type="InterPro" id="IPR012338">
    <property type="entry name" value="Beta-lactam/transpept-like"/>
</dbReference>
<organism evidence="3 6">
    <name type="scientific">Didymodactylos carnosus</name>
    <dbReference type="NCBI Taxonomy" id="1234261"/>
    <lineage>
        <taxon>Eukaryota</taxon>
        <taxon>Metazoa</taxon>
        <taxon>Spiralia</taxon>
        <taxon>Gnathifera</taxon>
        <taxon>Rotifera</taxon>
        <taxon>Eurotatoria</taxon>
        <taxon>Bdelloidea</taxon>
        <taxon>Philodinida</taxon>
        <taxon>Philodinidae</taxon>
        <taxon>Didymodactylos</taxon>
    </lineage>
</organism>
<dbReference type="PANTHER" id="PTHR43319:SF3">
    <property type="entry name" value="BETA-LACTAMASE-RELATED DOMAIN-CONTAINING PROTEIN"/>
    <property type="match status" value="1"/>
</dbReference>
<evidence type="ECO:0000313" key="5">
    <source>
        <dbReference type="EMBL" id="CAF3632648.1"/>
    </source>
</evidence>
<evidence type="ECO:0000313" key="2">
    <source>
        <dbReference type="EMBL" id="CAF0843458.1"/>
    </source>
</evidence>
<evidence type="ECO:0000313" key="6">
    <source>
        <dbReference type="Proteomes" id="UP000663829"/>
    </source>
</evidence>
<gene>
    <name evidence="2" type="ORF">GPM918_LOCUS5687</name>
    <name evidence="3" type="ORF">GPM918_LOCUS5688</name>
    <name evidence="4" type="ORF">SRO942_LOCUS5770</name>
    <name evidence="5" type="ORF">SRO942_LOCUS5771</name>
</gene>
<dbReference type="EMBL" id="CAJOBC010000853">
    <property type="protein sequence ID" value="CAF3632648.1"/>
    <property type="molecule type" value="Genomic_DNA"/>
</dbReference>
<evidence type="ECO:0000313" key="4">
    <source>
        <dbReference type="EMBL" id="CAF3632627.1"/>
    </source>
</evidence>
<dbReference type="PANTHER" id="PTHR43319">
    <property type="entry name" value="BETA-LACTAMASE-RELATED"/>
    <property type="match status" value="1"/>
</dbReference>
<dbReference type="SUPFAM" id="SSF56601">
    <property type="entry name" value="beta-lactamase/transpeptidase-like"/>
    <property type="match status" value="1"/>
</dbReference>
<dbReference type="AlphaFoldDB" id="A0A813VW05"/>
<comment type="caution">
    <text evidence="3">The sequence shown here is derived from an EMBL/GenBank/DDBJ whole genome shotgun (WGS) entry which is preliminary data.</text>
</comment>
<dbReference type="Proteomes" id="UP000681722">
    <property type="component" value="Unassembled WGS sequence"/>
</dbReference>